<feature type="domain" description="PRD" evidence="7">
    <location>
        <begin position="65"/>
        <end position="169"/>
    </location>
</feature>
<keyword evidence="5" id="KW-0804">Transcription</keyword>
<keyword evidence="3" id="KW-0805">Transcription regulation</keyword>
<dbReference type="GO" id="GO:0003723">
    <property type="term" value="F:RNA binding"/>
    <property type="evidence" value="ECO:0007669"/>
    <property type="project" value="UniProtKB-KW"/>
</dbReference>
<dbReference type="PANTHER" id="PTHR30185">
    <property type="entry name" value="CRYPTIC BETA-GLUCOSIDE BGL OPERON ANTITERMINATOR"/>
    <property type="match status" value="1"/>
</dbReference>
<protein>
    <submittedName>
        <fullName evidence="8">BglG family transcription antiterminator</fullName>
    </submittedName>
</protein>
<dbReference type="InterPro" id="IPR036650">
    <property type="entry name" value="CAT_RNA-bd_dom_sf"/>
</dbReference>
<evidence type="ECO:0000256" key="3">
    <source>
        <dbReference type="ARBA" id="ARBA00023015"/>
    </source>
</evidence>
<accession>A0A085GHU0</accession>
<evidence type="ECO:0000256" key="6">
    <source>
        <dbReference type="ARBA" id="ARBA00038510"/>
    </source>
</evidence>
<gene>
    <name evidence="8" type="ORF">GEAM_1355</name>
</gene>
<dbReference type="SUPFAM" id="SSF63520">
    <property type="entry name" value="PTS-regulatory domain, PRD"/>
    <property type="match status" value="2"/>
</dbReference>
<evidence type="ECO:0000259" key="7">
    <source>
        <dbReference type="PROSITE" id="PS51372"/>
    </source>
</evidence>
<dbReference type="InterPro" id="IPR036634">
    <property type="entry name" value="PRD_sf"/>
</dbReference>
<keyword evidence="9" id="KW-1185">Reference proteome</keyword>
<dbReference type="PROSITE" id="PS51372">
    <property type="entry name" value="PRD_2"/>
    <property type="match status" value="2"/>
</dbReference>
<dbReference type="Pfam" id="PF00874">
    <property type="entry name" value="PRD"/>
    <property type="match status" value="2"/>
</dbReference>
<organism evidence="8 9">
    <name type="scientific">Ewingella americana (strain ATCC 33852 / DSM 4580 / CCUG 14506 / JCM 5911 / LMG 7869 / NCTC 12157 / CDC 1468-78)</name>
    <dbReference type="NCBI Taxonomy" id="910964"/>
    <lineage>
        <taxon>Bacteria</taxon>
        <taxon>Pseudomonadati</taxon>
        <taxon>Pseudomonadota</taxon>
        <taxon>Gammaproteobacteria</taxon>
        <taxon>Enterobacterales</taxon>
        <taxon>Yersiniaceae</taxon>
        <taxon>Ewingella</taxon>
    </lineage>
</organism>
<proteinExistence type="inferred from homology"/>
<comment type="similarity">
    <text evidence="6">Belongs to the transcriptional antiterminator BglG family.</text>
</comment>
<dbReference type="PROSITE" id="PS00654">
    <property type="entry name" value="PRD_1"/>
    <property type="match status" value="1"/>
</dbReference>
<dbReference type="NCBIfam" id="NF007295">
    <property type="entry name" value="PRK09772.1"/>
    <property type="match status" value="1"/>
</dbReference>
<dbReference type="InterPro" id="IPR001550">
    <property type="entry name" value="Transcrpt_antitermin_CS"/>
</dbReference>
<evidence type="ECO:0000313" key="9">
    <source>
        <dbReference type="Proteomes" id="UP000028640"/>
    </source>
</evidence>
<keyword evidence="4" id="KW-0010">Activator</keyword>
<dbReference type="InterPro" id="IPR011608">
    <property type="entry name" value="PRD"/>
</dbReference>
<evidence type="ECO:0000256" key="5">
    <source>
        <dbReference type="ARBA" id="ARBA00023163"/>
    </source>
</evidence>
<dbReference type="RefSeq" id="WP_034789789.1">
    <property type="nucleotide sequence ID" value="NZ_JMPJ01000038.1"/>
</dbReference>
<keyword evidence="2" id="KW-0694">RNA-binding</keyword>
<reference evidence="8 9" key="1">
    <citation type="submission" date="2014-05" db="EMBL/GenBank/DDBJ databases">
        <title>ATOL: Assembling a taxonomically balanced genome-scale reconstruction of the evolutionary history of the Enterobacteriaceae.</title>
        <authorList>
            <person name="Plunkett G.III."/>
            <person name="Neeno-Eckwall E.C."/>
            <person name="Glasner J.D."/>
            <person name="Perna N.T."/>
        </authorList>
    </citation>
    <scope>NUCLEOTIDE SEQUENCE [LARGE SCALE GENOMIC DNA]</scope>
    <source>
        <strain evidence="8 9">ATCC 33852</strain>
    </source>
</reference>
<dbReference type="Gene3D" id="2.30.24.10">
    <property type="entry name" value="CAT RNA-binding domain"/>
    <property type="match status" value="1"/>
</dbReference>
<dbReference type="SUPFAM" id="SSF50151">
    <property type="entry name" value="SacY-like RNA-binding domain"/>
    <property type="match status" value="1"/>
</dbReference>
<dbReference type="STRING" id="910964.GEAM_1355"/>
<dbReference type="InterPro" id="IPR050661">
    <property type="entry name" value="BglG_antiterminators"/>
</dbReference>
<dbReference type="InterPro" id="IPR004341">
    <property type="entry name" value="CAT_RNA-bd_dom"/>
</dbReference>
<dbReference type="OrthoDB" id="9813552at2"/>
<dbReference type="GO" id="GO:0045893">
    <property type="term" value="P:positive regulation of DNA-templated transcription"/>
    <property type="evidence" value="ECO:0007669"/>
    <property type="project" value="InterPro"/>
</dbReference>
<dbReference type="EMBL" id="JMPJ01000038">
    <property type="protein sequence ID" value="KFC83285.1"/>
    <property type="molecule type" value="Genomic_DNA"/>
</dbReference>
<name>A0A085GHU0_EWIA3</name>
<dbReference type="Proteomes" id="UP000028640">
    <property type="component" value="Unassembled WGS sequence"/>
</dbReference>
<sequence length="283" mass="32196">MRIAKILNNNVVLVLDPQQREQVVMGRGLAFQKQVGDRIDDSQIEKVFALQSDQLVARLSELLSHIPMEVMTACDQIIQMASQRLGKLHENLYVALTDHCHFALERQKQGVPLSNALLWETRRLYPKEYALGVEALEVIASRLGVRLPDDEAGFIALHLVNGQLDGDMSQVKQVTKVMQEILHLVKYQLRLEYDQEALSYQRFVTHLKFFAQRMFSHAQVPDDDVALYAAVKESYPQASGCAEKISLFLAATYQRALSNEEMMYLSINIERVRKESCGTKTAE</sequence>
<dbReference type="eggNOG" id="COG3711">
    <property type="taxonomic scope" value="Bacteria"/>
</dbReference>
<evidence type="ECO:0000256" key="4">
    <source>
        <dbReference type="ARBA" id="ARBA00023159"/>
    </source>
</evidence>
<dbReference type="GeneID" id="78379698"/>
<evidence type="ECO:0000313" key="8">
    <source>
        <dbReference type="EMBL" id="KFC83285.1"/>
    </source>
</evidence>
<evidence type="ECO:0000256" key="2">
    <source>
        <dbReference type="ARBA" id="ARBA00022884"/>
    </source>
</evidence>
<dbReference type="AlphaFoldDB" id="A0A085GHU0"/>
<evidence type="ECO:0000256" key="1">
    <source>
        <dbReference type="ARBA" id="ARBA00022737"/>
    </source>
</evidence>
<keyword evidence="1" id="KW-0677">Repeat</keyword>
<dbReference type="Pfam" id="PF03123">
    <property type="entry name" value="CAT_RBD"/>
    <property type="match status" value="1"/>
</dbReference>
<dbReference type="PANTHER" id="PTHR30185:SF15">
    <property type="entry name" value="CRYPTIC BETA-GLUCOSIDE BGL OPERON ANTITERMINATOR"/>
    <property type="match status" value="1"/>
</dbReference>
<comment type="caution">
    <text evidence="8">The sequence shown here is derived from an EMBL/GenBank/DDBJ whole genome shotgun (WGS) entry which is preliminary data.</text>
</comment>
<dbReference type="Gene3D" id="1.10.1790.10">
    <property type="entry name" value="PRD domain"/>
    <property type="match status" value="2"/>
</dbReference>
<dbReference type="SMART" id="SM01061">
    <property type="entry name" value="CAT_RBD"/>
    <property type="match status" value="1"/>
</dbReference>
<dbReference type="NCBIfam" id="NF046042">
    <property type="entry name" value="LicT"/>
    <property type="match status" value="1"/>
</dbReference>
<feature type="domain" description="PRD" evidence="7">
    <location>
        <begin position="170"/>
        <end position="279"/>
    </location>
</feature>